<protein>
    <submittedName>
        <fullName evidence="1">Uncharacterized protein</fullName>
    </submittedName>
</protein>
<sequence length="124" mass="13914">MTSVFAAVSFIKNVSDASILTGIATYRLGYDELVHYNYKAFSSAENQHMINSRFVLENSQLNITPCKSWDFNKNSTSFFTLERRAYNPLTSHYITSEIACSFNAGNSRHIGVPKAIETKANMSV</sequence>
<evidence type="ECO:0000313" key="2">
    <source>
        <dbReference type="Proteomes" id="UP000266673"/>
    </source>
</evidence>
<evidence type="ECO:0000313" key="1">
    <source>
        <dbReference type="EMBL" id="RIB13810.1"/>
    </source>
</evidence>
<gene>
    <name evidence="1" type="ORF">C2G38_2196824</name>
</gene>
<dbReference type="AlphaFoldDB" id="A0A397UU82"/>
<organism evidence="1 2">
    <name type="scientific">Gigaspora rosea</name>
    <dbReference type="NCBI Taxonomy" id="44941"/>
    <lineage>
        <taxon>Eukaryota</taxon>
        <taxon>Fungi</taxon>
        <taxon>Fungi incertae sedis</taxon>
        <taxon>Mucoromycota</taxon>
        <taxon>Glomeromycotina</taxon>
        <taxon>Glomeromycetes</taxon>
        <taxon>Diversisporales</taxon>
        <taxon>Gigasporaceae</taxon>
        <taxon>Gigaspora</taxon>
    </lineage>
</organism>
<name>A0A397UU82_9GLOM</name>
<dbReference type="OrthoDB" id="2446214at2759"/>
<accession>A0A397UU82</accession>
<reference evidence="1 2" key="1">
    <citation type="submission" date="2018-06" db="EMBL/GenBank/DDBJ databases">
        <title>Comparative genomics reveals the genomic features of Rhizophagus irregularis, R. cerebriforme, R. diaphanum and Gigaspora rosea, and their symbiotic lifestyle signature.</title>
        <authorList>
            <person name="Morin E."/>
            <person name="San Clemente H."/>
            <person name="Chen E.C.H."/>
            <person name="De La Providencia I."/>
            <person name="Hainaut M."/>
            <person name="Kuo A."/>
            <person name="Kohler A."/>
            <person name="Murat C."/>
            <person name="Tang N."/>
            <person name="Roy S."/>
            <person name="Loubradou J."/>
            <person name="Henrissat B."/>
            <person name="Grigoriev I.V."/>
            <person name="Corradi N."/>
            <person name="Roux C."/>
            <person name="Martin F.M."/>
        </authorList>
    </citation>
    <scope>NUCLEOTIDE SEQUENCE [LARGE SCALE GENOMIC DNA]</scope>
    <source>
        <strain evidence="1 2">DAOM 194757</strain>
    </source>
</reference>
<keyword evidence="2" id="KW-1185">Reference proteome</keyword>
<dbReference type="Proteomes" id="UP000266673">
    <property type="component" value="Unassembled WGS sequence"/>
</dbReference>
<comment type="caution">
    <text evidence="1">The sequence shown here is derived from an EMBL/GenBank/DDBJ whole genome shotgun (WGS) entry which is preliminary data.</text>
</comment>
<dbReference type="EMBL" id="QKWP01000889">
    <property type="protein sequence ID" value="RIB13810.1"/>
    <property type="molecule type" value="Genomic_DNA"/>
</dbReference>
<proteinExistence type="predicted"/>